<evidence type="ECO:0000259" key="1">
    <source>
        <dbReference type="Pfam" id="PF00646"/>
    </source>
</evidence>
<evidence type="ECO:0000313" key="2">
    <source>
        <dbReference type="EMBL" id="GJJ75002.1"/>
    </source>
</evidence>
<dbReference type="Pfam" id="PF00646">
    <property type="entry name" value="F-box"/>
    <property type="match status" value="1"/>
</dbReference>
<keyword evidence="3" id="KW-1185">Reference proteome</keyword>
<dbReference type="EMBL" id="BQFW01000010">
    <property type="protein sequence ID" value="GJJ75002.1"/>
    <property type="molecule type" value="Genomic_DNA"/>
</dbReference>
<comment type="caution">
    <text evidence="2">The sequence shown here is derived from an EMBL/GenBank/DDBJ whole genome shotgun (WGS) entry which is preliminary data.</text>
</comment>
<dbReference type="OrthoDB" id="2404831at2759"/>
<reference evidence="2" key="1">
    <citation type="submission" date="2021-11" db="EMBL/GenBank/DDBJ databases">
        <authorList>
            <person name="Herlambang A."/>
            <person name="Guo Y."/>
            <person name="Takashima Y."/>
            <person name="Nishizawa T."/>
        </authorList>
    </citation>
    <scope>NUCLEOTIDE SEQUENCE</scope>
    <source>
        <strain evidence="2">E1425</strain>
    </source>
</reference>
<gene>
    <name evidence="2" type="ORF">EMPS_07360</name>
</gene>
<proteinExistence type="predicted"/>
<name>A0A9P3HET1_9FUNG</name>
<sequence>MTDLDAPIVEPVKTEPLVQNEPTIIRSKPGVPLEVWQRICDYLYPSQLIRLSKVSSLTQHAVCNLPVWSKVFALTHGEKSRLHLLPKLPDSQSYMYYMCAISPKVCEQCFKNCDFETDRPSAFPLPTIAPSQTRCTKDITYHGEPVDKTFTVHLCLECRREFFDIKPEPIPKDIVKKMDSYSNIIARYPDILEVPSIRDGVYSNSMNYSEVIFLTAARVLHGGDVGIIASRQTTEIQQAVTSRRLQQYVSSGN</sequence>
<dbReference type="Proteomes" id="UP000827284">
    <property type="component" value="Unassembled WGS sequence"/>
</dbReference>
<reference evidence="2" key="2">
    <citation type="journal article" date="2022" name="Microbiol. Resour. Announc.">
        <title>Whole-Genome Sequence of Entomortierella parvispora E1425, a Mucoromycotan Fungus Associated with Burkholderiaceae-Related Endosymbiotic Bacteria.</title>
        <authorList>
            <person name="Herlambang A."/>
            <person name="Guo Y."/>
            <person name="Takashima Y."/>
            <person name="Narisawa K."/>
            <person name="Ohta H."/>
            <person name="Nishizawa T."/>
        </authorList>
    </citation>
    <scope>NUCLEOTIDE SEQUENCE</scope>
    <source>
        <strain evidence="2">E1425</strain>
    </source>
</reference>
<dbReference type="InterPro" id="IPR001810">
    <property type="entry name" value="F-box_dom"/>
</dbReference>
<accession>A0A9P3HET1</accession>
<feature type="domain" description="F-box" evidence="1">
    <location>
        <begin position="32"/>
        <end position="70"/>
    </location>
</feature>
<evidence type="ECO:0000313" key="3">
    <source>
        <dbReference type="Proteomes" id="UP000827284"/>
    </source>
</evidence>
<protein>
    <recommendedName>
        <fullName evidence="1">F-box domain-containing protein</fullName>
    </recommendedName>
</protein>
<organism evidence="2 3">
    <name type="scientific">Entomortierella parvispora</name>
    <dbReference type="NCBI Taxonomy" id="205924"/>
    <lineage>
        <taxon>Eukaryota</taxon>
        <taxon>Fungi</taxon>
        <taxon>Fungi incertae sedis</taxon>
        <taxon>Mucoromycota</taxon>
        <taxon>Mortierellomycotina</taxon>
        <taxon>Mortierellomycetes</taxon>
        <taxon>Mortierellales</taxon>
        <taxon>Mortierellaceae</taxon>
        <taxon>Entomortierella</taxon>
    </lineage>
</organism>
<dbReference type="AlphaFoldDB" id="A0A9P3HET1"/>